<proteinExistence type="inferred from homology"/>
<dbReference type="InterPro" id="IPR023179">
    <property type="entry name" value="GTP-bd_ortho_bundle_sf"/>
</dbReference>
<dbReference type="Proteomes" id="UP000759537">
    <property type="component" value="Unassembled WGS sequence"/>
</dbReference>
<dbReference type="EMBL" id="WHVB01000006">
    <property type="protein sequence ID" value="KAF8481582.1"/>
    <property type="molecule type" value="Genomic_DNA"/>
</dbReference>
<dbReference type="Gene3D" id="3.40.50.300">
    <property type="entry name" value="P-loop containing nucleotide triphosphate hydrolases"/>
    <property type="match status" value="1"/>
</dbReference>
<organism evidence="10 11">
    <name type="scientific">Russula ochroleuca</name>
    <dbReference type="NCBI Taxonomy" id="152965"/>
    <lineage>
        <taxon>Eukaryota</taxon>
        <taxon>Fungi</taxon>
        <taxon>Dikarya</taxon>
        <taxon>Basidiomycota</taxon>
        <taxon>Agaricomycotina</taxon>
        <taxon>Agaricomycetes</taxon>
        <taxon>Russulales</taxon>
        <taxon>Russulaceae</taxon>
        <taxon>Russula</taxon>
    </lineage>
</organism>
<keyword evidence="11" id="KW-1185">Reference proteome</keyword>
<dbReference type="PANTHER" id="PTHR11089:SF9">
    <property type="entry name" value="NUCLEOLAR GTP-BINDING PROTEIN 2"/>
    <property type="match status" value="1"/>
</dbReference>
<evidence type="ECO:0000313" key="11">
    <source>
        <dbReference type="Proteomes" id="UP000759537"/>
    </source>
</evidence>
<dbReference type="GO" id="GO:0005730">
    <property type="term" value="C:nucleolus"/>
    <property type="evidence" value="ECO:0007669"/>
    <property type="project" value="UniProtKB-SubCell"/>
</dbReference>
<evidence type="ECO:0000256" key="2">
    <source>
        <dbReference type="ARBA" id="ARBA00004604"/>
    </source>
</evidence>
<dbReference type="Pfam" id="PF08153">
    <property type="entry name" value="NGP1NT"/>
    <property type="match status" value="1"/>
</dbReference>
<sequence>MAPTKKSSSDSKTRSSGSQPSLQRVKGENFYRNAKQVKRLKMLSGGKAVRDRDGKIIQAAAFQKGEDETTPGRVQPDRRWFGNTRVISQTALDHFRTSLQTKQHDPYSVLLRRNKLPMQLIDDAVNPNLRKRSHIVEIEPFSDTFGPKAQRKRPRIDAGNFEELGKLGAAAAEEALQAKATADLAGATAPEAMQQTHADYIEPIYAKGTSRRIYGELYKVIDSSDVLLHVLDSRDPLGTLCESVLEYIRKEKAHKQVVLVINKCDLVPSWVTARYIQHLTPRYPTIAFHASPNHSFGKGSLIQLLRQFSQLHSDKKQISVGFIGYPNVGKSSVINTLKSGKVCRVAPVPGETKVWQYITMTRRIYLIDCPGIVPTSAHDSQTAIVLKGVLRVEALPTPSEHIPELLARVKPLYLARTYGLTVPEAGSWAADDFLDILARAKGRLLKGGEPDIEGAAKVVLSDWVRGRIPFFVAPPERSADLNEREAKERARLAKSKGKEKTEEKRVPGVKQNLGSIMQKNTFVDEDVRPLEGIDLEGESEDEHVEEEGDDETAVDGDDAEAEEDAPLAWGDVFVEERSTVRMEADPGEEVGEDEDEDLALVIRWLTRCQAIENSDESEEPAKKEKESRMTTNKKKAENFYTNANVKNKNREKATLLKSLQGKNGGRNRERKKKR</sequence>
<dbReference type="PROSITE" id="PS51721">
    <property type="entry name" value="G_CP"/>
    <property type="match status" value="1"/>
</dbReference>
<evidence type="ECO:0000256" key="1">
    <source>
        <dbReference type="ARBA" id="ARBA00003892"/>
    </source>
</evidence>
<evidence type="ECO:0000256" key="6">
    <source>
        <dbReference type="ARBA" id="ARBA00023242"/>
    </source>
</evidence>
<keyword evidence="4 7" id="KW-0547">Nucleotide-binding</keyword>
<dbReference type="InterPro" id="IPR030378">
    <property type="entry name" value="G_CP_dom"/>
</dbReference>
<feature type="domain" description="CP-type G" evidence="9">
    <location>
        <begin position="214"/>
        <end position="375"/>
    </location>
</feature>
<accession>A0A9P5T9V1</accession>
<evidence type="ECO:0000259" key="9">
    <source>
        <dbReference type="PROSITE" id="PS51721"/>
    </source>
</evidence>
<evidence type="ECO:0000313" key="10">
    <source>
        <dbReference type="EMBL" id="KAF8481582.1"/>
    </source>
</evidence>
<evidence type="ECO:0000256" key="5">
    <source>
        <dbReference type="ARBA" id="ARBA00023134"/>
    </source>
</evidence>
<dbReference type="CDD" id="cd01858">
    <property type="entry name" value="NGP_1"/>
    <property type="match status" value="1"/>
</dbReference>
<dbReference type="InterPro" id="IPR012971">
    <property type="entry name" value="NOG2_N_dom"/>
</dbReference>
<feature type="region of interest" description="Disordered" evidence="8">
    <location>
        <begin position="611"/>
        <end position="674"/>
    </location>
</feature>
<dbReference type="InterPro" id="IPR006073">
    <property type="entry name" value="GTP-bd"/>
</dbReference>
<comment type="function">
    <text evidence="1 7">GTPase that associates with pre-60S ribosomal subunits in the nucleolus and is required for their nuclear export and maturation.</text>
</comment>
<evidence type="ECO:0000256" key="8">
    <source>
        <dbReference type="SAM" id="MobiDB-lite"/>
    </source>
</evidence>
<evidence type="ECO:0000256" key="4">
    <source>
        <dbReference type="ARBA" id="ARBA00022741"/>
    </source>
</evidence>
<protein>
    <recommendedName>
        <fullName evidence="3 7">Nucleolar GTP-binding protein 2</fullName>
    </recommendedName>
</protein>
<dbReference type="SUPFAM" id="SSF52540">
    <property type="entry name" value="P-loop containing nucleoside triphosphate hydrolases"/>
    <property type="match status" value="1"/>
</dbReference>
<dbReference type="InterPro" id="IPR050755">
    <property type="entry name" value="TRAFAC_YlqF/YawG_RiboMat"/>
</dbReference>
<feature type="compositionally biased region" description="Basic and acidic residues" evidence="8">
    <location>
        <begin position="479"/>
        <end position="506"/>
    </location>
</feature>
<dbReference type="FunFam" id="3.40.50.300:FF:000559">
    <property type="entry name" value="Nuclear/nucleolar GTPase 2"/>
    <property type="match status" value="1"/>
</dbReference>
<evidence type="ECO:0000256" key="7">
    <source>
        <dbReference type="RuleBase" id="RU364023"/>
    </source>
</evidence>
<reference evidence="10" key="1">
    <citation type="submission" date="2019-10" db="EMBL/GenBank/DDBJ databases">
        <authorList>
            <consortium name="DOE Joint Genome Institute"/>
            <person name="Kuo A."/>
            <person name="Miyauchi S."/>
            <person name="Kiss E."/>
            <person name="Drula E."/>
            <person name="Kohler A."/>
            <person name="Sanchez-Garcia M."/>
            <person name="Andreopoulos B."/>
            <person name="Barry K.W."/>
            <person name="Bonito G."/>
            <person name="Buee M."/>
            <person name="Carver A."/>
            <person name="Chen C."/>
            <person name="Cichocki N."/>
            <person name="Clum A."/>
            <person name="Culley D."/>
            <person name="Crous P.W."/>
            <person name="Fauchery L."/>
            <person name="Girlanda M."/>
            <person name="Hayes R."/>
            <person name="Keri Z."/>
            <person name="LaButti K."/>
            <person name="Lipzen A."/>
            <person name="Lombard V."/>
            <person name="Magnuson J."/>
            <person name="Maillard F."/>
            <person name="Morin E."/>
            <person name="Murat C."/>
            <person name="Nolan M."/>
            <person name="Ohm R."/>
            <person name="Pangilinan J."/>
            <person name="Pereira M."/>
            <person name="Perotto S."/>
            <person name="Peter M."/>
            <person name="Riley R."/>
            <person name="Sitrit Y."/>
            <person name="Stielow B."/>
            <person name="Szollosi G."/>
            <person name="Zifcakova L."/>
            <person name="Stursova M."/>
            <person name="Spatafora J.W."/>
            <person name="Tedersoo L."/>
            <person name="Vaario L.-M."/>
            <person name="Yamada A."/>
            <person name="Yan M."/>
            <person name="Wang P."/>
            <person name="Xu J."/>
            <person name="Bruns T."/>
            <person name="Baldrian P."/>
            <person name="Vilgalys R."/>
            <person name="Henrissat B."/>
            <person name="Grigoriev I.V."/>
            <person name="Hibbett D."/>
            <person name="Nagy L.G."/>
            <person name="Martin F.M."/>
        </authorList>
    </citation>
    <scope>NUCLEOTIDE SEQUENCE</scope>
    <source>
        <strain evidence="10">Prilba</strain>
    </source>
</reference>
<feature type="compositionally biased region" description="Acidic residues" evidence="8">
    <location>
        <begin position="536"/>
        <end position="565"/>
    </location>
</feature>
<dbReference type="Gene3D" id="1.10.1580.10">
    <property type="match status" value="1"/>
</dbReference>
<feature type="region of interest" description="Disordered" evidence="8">
    <location>
        <begin position="1"/>
        <end position="30"/>
    </location>
</feature>
<dbReference type="InterPro" id="IPR024929">
    <property type="entry name" value="GNL2_CP_dom"/>
</dbReference>
<dbReference type="InterPro" id="IPR027417">
    <property type="entry name" value="P-loop_NTPase"/>
</dbReference>
<keyword evidence="6 7" id="KW-0539">Nucleus</keyword>
<gene>
    <name evidence="10" type="ORF">DFH94DRAFT_628293</name>
</gene>
<keyword evidence="5 7" id="KW-0342">GTP-binding</keyword>
<dbReference type="GO" id="GO:0005525">
    <property type="term" value="F:GTP binding"/>
    <property type="evidence" value="ECO:0007669"/>
    <property type="project" value="UniProtKB-KW"/>
</dbReference>
<feature type="region of interest" description="Disordered" evidence="8">
    <location>
        <begin position="479"/>
        <end position="510"/>
    </location>
</feature>
<comment type="caution">
    <text evidence="10">The sequence shown here is derived from an EMBL/GenBank/DDBJ whole genome shotgun (WGS) entry which is preliminary data.</text>
</comment>
<comment type="subcellular location">
    <subcellularLocation>
        <location evidence="2 7">Nucleus</location>
        <location evidence="2 7">Nucleolus</location>
    </subcellularLocation>
</comment>
<dbReference type="PRINTS" id="PR00326">
    <property type="entry name" value="GTP1OBG"/>
</dbReference>
<dbReference type="PANTHER" id="PTHR11089">
    <property type="entry name" value="GTP-BINDING PROTEIN-RELATED"/>
    <property type="match status" value="1"/>
</dbReference>
<dbReference type="Pfam" id="PF01926">
    <property type="entry name" value="MMR_HSR1"/>
    <property type="match status" value="1"/>
</dbReference>
<dbReference type="AlphaFoldDB" id="A0A9P5T9V1"/>
<reference evidence="10" key="2">
    <citation type="journal article" date="2020" name="Nat. Commun.">
        <title>Large-scale genome sequencing of mycorrhizal fungi provides insights into the early evolution of symbiotic traits.</title>
        <authorList>
            <person name="Miyauchi S."/>
            <person name="Kiss E."/>
            <person name="Kuo A."/>
            <person name="Drula E."/>
            <person name="Kohler A."/>
            <person name="Sanchez-Garcia M."/>
            <person name="Morin E."/>
            <person name="Andreopoulos B."/>
            <person name="Barry K.W."/>
            <person name="Bonito G."/>
            <person name="Buee M."/>
            <person name="Carver A."/>
            <person name="Chen C."/>
            <person name="Cichocki N."/>
            <person name="Clum A."/>
            <person name="Culley D."/>
            <person name="Crous P.W."/>
            <person name="Fauchery L."/>
            <person name="Girlanda M."/>
            <person name="Hayes R.D."/>
            <person name="Keri Z."/>
            <person name="LaButti K."/>
            <person name="Lipzen A."/>
            <person name="Lombard V."/>
            <person name="Magnuson J."/>
            <person name="Maillard F."/>
            <person name="Murat C."/>
            <person name="Nolan M."/>
            <person name="Ohm R.A."/>
            <person name="Pangilinan J."/>
            <person name="Pereira M.F."/>
            <person name="Perotto S."/>
            <person name="Peter M."/>
            <person name="Pfister S."/>
            <person name="Riley R."/>
            <person name="Sitrit Y."/>
            <person name="Stielow J.B."/>
            <person name="Szollosi G."/>
            <person name="Zifcakova L."/>
            <person name="Stursova M."/>
            <person name="Spatafora J.W."/>
            <person name="Tedersoo L."/>
            <person name="Vaario L.M."/>
            <person name="Yamada A."/>
            <person name="Yan M."/>
            <person name="Wang P."/>
            <person name="Xu J."/>
            <person name="Bruns T."/>
            <person name="Baldrian P."/>
            <person name="Vilgalys R."/>
            <person name="Dunand C."/>
            <person name="Henrissat B."/>
            <person name="Grigoriev I.V."/>
            <person name="Hibbett D."/>
            <person name="Nagy L.G."/>
            <person name="Martin F.M."/>
        </authorList>
    </citation>
    <scope>NUCLEOTIDE SEQUENCE</scope>
    <source>
        <strain evidence="10">Prilba</strain>
    </source>
</reference>
<evidence type="ECO:0000256" key="3">
    <source>
        <dbReference type="ARBA" id="ARBA00022127"/>
    </source>
</evidence>
<dbReference type="OrthoDB" id="444945at2759"/>
<feature type="region of interest" description="Disordered" evidence="8">
    <location>
        <begin position="536"/>
        <end position="568"/>
    </location>
</feature>
<comment type="similarity">
    <text evidence="7">Belongs to the TRAFAC class YlqF/YawG GTPase family. NOG2 subfamily.</text>
</comment>
<name>A0A9P5T9V1_9AGAM</name>
<feature type="compositionally biased region" description="Basic and acidic residues" evidence="8">
    <location>
        <begin position="619"/>
        <end position="628"/>
    </location>
</feature>